<reference evidence="8" key="1">
    <citation type="submission" date="2016-10" db="EMBL/GenBank/DDBJ databases">
        <authorList>
            <person name="Varghese N."/>
            <person name="Submissions S."/>
        </authorList>
    </citation>
    <scope>NUCLEOTIDE SEQUENCE [LARGE SCALE GENOMIC DNA]</scope>
    <source>
        <strain evidence="8">CGMCC 1.10119</strain>
    </source>
</reference>
<evidence type="ECO:0000256" key="2">
    <source>
        <dbReference type="ARBA" id="ARBA00022692"/>
    </source>
</evidence>
<feature type="transmembrane region" description="Helical" evidence="5">
    <location>
        <begin position="186"/>
        <end position="206"/>
    </location>
</feature>
<dbReference type="STRING" id="660521.SAMN04487949_3713"/>
<feature type="transmembrane region" description="Helical" evidence="5">
    <location>
        <begin position="100"/>
        <end position="122"/>
    </location>
</feature>
<dbReference type="RefSeq" id="WP_089699931.1">
    <property type="nucleotide sequence ID" value="NZ_FNHL01000008.1"/>
</dbReference>
<dbReference type="SUPFAM" id="SSF161098">
    <property type="entry name" value="MetI-like"/>
    <property type="match status" value="1"/>
</dbReference>
<dbReference type="Gene3D" id="1.10.3720.10">
    <property type="entry name" value="MetI-like"/>
    <property type="match status" value="1"/>
</dbReference>
<evidence type="ECO:0000259" key="6">
    <source>
        <dbReference type="PROSITE" id="PS50928"/>
    </source>
</evidence>
<evidence type="ECO:0000256" key="5">
    <source>
        <dbReference type="RuleBase" id="RU363032"/>
    </source>
</evidence>
<feature type="domain" description="ABC transmembrane type-1" evidence="6">
    <location>
        <begin position="101"/>
        <end position="313"/>
    </location>
</feature>
<keyword evidence="8" id="KW-1185">Reference proteome</keyword>
<comment type="similarity">
    <text evidence="5">Belongs to the binding-protein-dependent transport system permease family.</text>
</comment>
<dbReference type="AlphaFoldDB" id="A0A1G9ZQC9"/>
<dbReference type="CDD" id="cd06261">
    <property type="entry name" value="TM_PBP2"/>
    <property type="match status" value="1"/>
</dbReference>
<dbReference type="PROSITE" id="PS50928">
    <property type="entry name" value="ABC_TM1"/>
    <property type="match status" value="1"/>
</dbReference>
<proteinExistence type="inferred from homology"/>
<keyword evidence="5" id="KW-0813">Transport</keyword>
<dbReference type="EMBL" id="FNHL01000008">
    <property type="protein sequence ID" value="SDN23325.1"/>
    <property type="molecule type" value="Genomic_DNA"/>
</dbReference>
<evidence type="ECO:0000313" key="8">
    <source>
        <dbReference type="Proteomes" id="UP000199451"/>
    </source>
</evidence>
<evidence type="ECO:0000256" key="4">
    <source>
        <dbReference type="ARBA" id="ARBA00023136"/>
    </source>
</evidence>
<dbReference type="Pfam" id="PF00528">
    <property type="entry name" value="BPD_transp_1"/>
    <property type="match status" value="1"/>
</dbReference>
<dbReference type="InterPro" id="IPR000515">
    <property type="entry name" value="MetI-like"/>
</dbReference>
<evidence type="ECO:0000256" key="3">
    <source>
        <dbReference type="ARBA" id="ARBA00022989"/>
    </source>
</evidence>
<dbReference type="OrthoDB" id="44105at2157"/>
<evidence type="ECO:0000256" key="1">
    <source>
        <dbReference type="ARBA" id="ARBA00004141"/>
    </source>
</evidence>
<dbReference type="PANTHER" id="PTHR43376:SF1">
    <property type="entry name" value="OLIGOPEPTIDE TRANSPORT SYSTEM PERMEASE PROTEIN"/>
    <property type="match status" value="1"/>
</dbReference>
<comment type="subcellular location">
    <subcellularLocation>
        <location evidence="5">Cell membrane</location>
        <topology evidence="5">Multi-pass membrane protein</topology>
    </subcellularLocation>
    <subcellularLocation>
        <location evidence="1">Membrane</location>
        <topology evidence="1">Multi-pass membrane protein</topology>
    </subcellularLocation>
</comment>
<sequence length="332" mass="36384">MNYYLRRTVRIPLTILAVATLTFGLIRLLPGGPFTQLRIQLIRQGVPAEQVNARIEALQNIRPDAPLWQQYLDYLIGVVQLDLGRSISLNAPVVEVLARALPWTVFLVVTSTVLMFVVGVLIGAVQAYKEGSRFDKFASGSSIFLMAVPYYIFAVMFLFFLAFQLQLFPTGNAVERGLDAALSLEYILSVLHHAALPILAFTIGGVGSTALNMRGNGIQVLGEEYVEVARLRGLSDSRIATKYVAKNAILPMYTGLLLLIGFRLGGTVVLEQIFSYPGLGYYLISAVNANDYPLMMGCFLIITITLVIAVYIADLTYGLIDPRISAGDSDGY</sequence>
<feature type="transmembrane region" description="Helical" evidence="5">
    <location>
        <begin position="143"/>
        <end position="166"/>
    </location>
</feature>
<dbReference type="GO" id="GO:0055085">
    <property type="term" value="P:transmembrane transport"/>
    <property type="evidence" value="ECO:0007669"/>
    <property type="project" value="InterPro"/>
</dbReference>
<protein>
    <submittedName>
        <fullName evidence="7">Peptide/nickel transport system permease protein</fullName>
    </submittedName>
</protein>
<feature type="transmembrane region" description="Helical" evidence="5">
    <location>
        <begin position="294"/>
        <end position="313"/>
    </location>
</feature>
<accession>A0A1G9ZQC9</accession>
<keyword evidence="2 5" id="KW-0812">Transmembrane</keyword>
<dbReference type="Proteomes" id="UP000199451">
    <property type="component" value="Unassembled WGS sequence"/>
</dbReference>
<dbReference type="GO" id="GO:0005886">
    <property type="term" value="C:plasma membrane"/>
    <property type="evidence" value="ECO:0007669"/>
    <property type="project" value="UniProtKB-SubCell"/>
</dbReference>
<organism evidence="7 8">
    <name type="scientific">Halogranum gelatinilyticum</name>
    <dbReference type="NCBI Taxonomy" id="660521"/>
    <lineage>
        <taxon>Archaea</taxon>
        <taxon>Methanobacteriati</taxon>
        <taxon>Methanobacteriota</taxon>
        <taxon>Stenosarchaea group</taxon>
        <taxon>Halobacteria</taxon>
        <taxon>Halobacteriales</taxon>
        <taxon>Haloferacaceae</taxon>
    </lineage>
</organism>
<keyword evidence="4 5" id="KW-0472">Membrane</keyword>
<gene>
    <name evidence="7" type="ORF">SAMN04487949_3713</name>
</gene>
<dbReference type="PANTHER" id="PTHR43376">
    <property type="entry name" value="OLIGOPEPTIDE TRANSPORT SYSTEM PERMEASE PROTEIN"/>
    <property type="match status" value="1"/>
</dbReference>
<feature type="transmembrane region" description="Helical" evidence="5">
    <location>
        <begin position="12"/>
        <end position="29"/>
    </location>
</feature>
<keyword evidence="3 5" id="KW-1133">Transmembrane helix</keyword>
<dbReference type="InterPro" id="IPR035906">
    <property type="entry name" value="MetI-like_sf"/>
</dbReference>
<feature type="transmembrane region" description="Helical" evidence="5">
    <location>
        <begin position="248"/>
        <end position="274"/>
    </location>
</feature>
<name>A0A1G9ZQC9_9EURY</name>
<evidence type="ECO:0000313" key="7">
    <source>
        <dbReference type="EMBL" id="SDN23325.1"/>
    </source>
</evidence>